<feature type="compositionally biased region" description="Polar residues" evidence="1">
    <location>
        <begin position="36"/>
        <end position="49"/>
    </location>
</feature>
<comment type="caution">
    <text evidence="2">The sequence shown here is derived from an EMBL/GenBank/DDBJ whole genome shotgun (WGS) entry which is preliminary data.</text>
</comment>
<gene>
    <name evidence="2" type="ORF">A3Q56_00932</name>
</gene>
<feature type="region of interest" description="Disordered" evidence="1">
    <location>
        <begin position="1"/>
        <end position="24"/>
    </location>
</feature>
<protein>
    <submittedName>
        <fullName evidence="2">Uncharacterized protein</fullName>
    </submittedName>
</protein>
<name>A0A177BAS7_9BILA</name>
<sequence length="57" mass="6449">MKRHGKSLSKKKDSMKFSMKLRSSTCSRTINATKVTENNSGESNNTQILMKTEKIVD</sequence>
<organism evidence="2 3">
    <name type="scientific">Intoshia linei</name>
    <dbReference type="NCBI Taxonomy" id="1819745"/>
    <lineage>
        <taxon>Eukaryota</taxon>
        <taxon>Metazoa</taxon>
        <taxon>Spiralia</taxon>
        <taxon>Lophotrochozoa</taxon>
        <taxon>Mesozoa</taxon>
        <taxon>Orthonectida</taxon>
        <taxon>Rhopaluridae</taxon>
        <taxon>Intoshia</taxon>
    </lineage>
</organism>
<reference evidence="2 3" key="1">
    <citation type="submission" date="2016-04" db="EMBL/GenBank/DDBJ databases">
        <title>The genome of Intoshia linei affirms orthonectids as highly simplified spiralians.</title>
        <authorList>
            <person name="Mikhailov K.V."/>
            <person name="Slusarev G.S."/>
            <person name="Nikitin M.A."/>
            <person name="Logacheva M.D."/>
            <person name="Penin A."/>
            <person name="Aleoshin V."/>
            <person name="Panchin Y.V."/>
        </authorList>
    </citation>
    <scope>NUCLEOTIDE SEQUENCE [LARGE SCALE GENOMIC DNA]</scope>
    <source>
        <strain evidence="2">Intl2013</strain>
        <tissue evidence="2">Whole animal</tissue>
    </source>
</reference>
<dbReference type="Proteomes" id="UP000078046">
    <property type="component" value="Unassembled WGS sequence"/>
</dbReference>
<dbReference type="EMBL" id="LWCA01000063">
    <property type="protein sequence ID" value="OAF71290.1"/>
    <property type="molecule type" value="Genomic_DNA"/>
</dbReference>
<evidence type="ECO:0000256" key="1">
    <source>
        <dbReference type="SAM" id="MobiDB-lite"/>
    </source>
</evidence>
<accession>A0A177BAS7</accession>
<evidence type="ECO:0000313" key="3">
    <source>
        <dbReference type="Proteomes" id="UP000078046"/>
    </source>
</evidence>
<evidence type="ECO:0000313" key="2">
    <source>
        <dbReference type="EMBL" id="OAF71290.1"/>
    </source>
</evidence>
<proteinExistence type="predicted"/>
<keyword evidence="3" id="KW-1185">Reference proteome</keyword>
<feature type="region of interest" description="Disordered" evidence="1">
    <location>
        <begin position="36"/>
        <end position="57"/>
    </location>
</feature>
<dbReference type="AlphaFoldDB" id="A0A177BAS7"/>